<dbReference type="InParanoid" id="A0A3Q0KPL5"/>
<feature type="compositionally biased region" description="Low complexity" evidence="3">
    <location>
        <begin position="181"/>
        <end position="199"/>
    </location>
</feature>
<dbReference type="SUPFAM" id="SSF54160">
    <property type="entry name" value="Chromo domain-like"/>
    <property type="match status" value="1"/>
</dbReference>
<dbReference type="InterPro" id="IPR043531">
    <property type="entry name" value="CBX4"/>
</dbReference>
<name>A0A3Q0KPL5_SCHMA</name>
<dbReference type="AlphaFoldDB" id="A0A3Q0KPL5"/>
<dbReference type="WBParaSite" id="Smp_149240.1">
    <property type="protein sequence ID" value="Smp_149240.1"/>
    <property type="gene ID" value="Smp_149240"/>
</dbReference>
<dbReference type="PANTHER" id="PTHR46727:SF1">
    <property type="entry name" value="E3 SUMO-PROTEIN LIGASE CBX4"/>
    <property type="match status" value="1"/>
</dbReference>
<dbReference type="InterPro" id="IPR000953">
    <property type="entry name" value="Chromo/chromo_shadow_dom"/>
</dbReference>
<sequence>MHKSRSRTSGVYRVEHLVGKRIRGSRVEYLVKWKNWSDEHNTWEPEKNILDKRLIESFERREKRKKAQQELNSHERSISAESQRSSPLNSPDKHYDYHHDNISKSKENVSMITSPERVICSRGTIECESPIVLSKTDPILSSFLNTAATSAKVICNKDSDNVIKNIPISSCSPNLSIDPMTSNSSTRTTPNSISSPVNIESNNNNNDLCFDRRFRRTTLLVAAASASAANAAAALAHSRISGRQTQQTTNITHTENSQPVISPSLSDMTRNMTTSTTTTTTTSSSTINTTTTITTFNVTNDERPKIRLTIPRDRILPCPPVGVSSNSSCNSQNSSQLTSSSIEDSDHSSFLELNTSLKHDDSISTATKTTTHFIAPVELPRRSSTTLSPHTFNPTGGMRLPEIQIENSPQSFYTDAIGTLNTCKSPKWTKQTPCINTSNVMQLPKLFISSTTIPSSSSSTPFDLIISTKKRHRQLRSESCLSSPGNEEYECTKRRKHSQKKDKRKRRHDQTSDHHHHYYHHHRQKSGYSSSFEDYNVSVSKIRRRSGSSTSLTSSLSTDSFSPTISNNTSPNEDFPRLAPLRIHLPRSLTTQLSGSDSVCSYTDNHHESLIDYHHHPTYRLSSSSSSSSTSSTSCRTTVSTKHRNDIIIGQNHMLSHNTTNQIHSNYREQIHLVPEMCITDITVNGLTISIKECSGPGNFFGIPTSQLVQHNCYKNEYITNSDDDDDDFTTVTTVIDSCKMPSTTVTTTNSTSTITTPYTMTTPTPITTRTIKPLCLNLKEQNLSSVITKLDTSIEDNLTINNSNNNINDLTTKNVDNVNLCDIKQGNVVSIDNDNMIQKYVKKNSLSQYADENVAPDQQQNCINYPVNQSNPDMSDLSLHSISPVSISSPLLTSSSPDTMCSIVITSLPSSSPEMNNLQLSTIYEETETSSTTISSVVSVENEHKIENETIIESCSTPNPTAIKSENELTIIPSTSSIIVNNTSVPSSLSAPSSSTSEIVLSSHSQSSSSSFMLAATEAIMKSSLNSPSSPGLLLPPRRSSTPIEHSPPYIPQLSFINSCKKSNLNETCESKSPPQLHDTTILHTNQTNNNNVCKINNPITSTNTDINTIATCISICKPLPTLAINTTTTAYSNNNSNSPRKTLTLKPSITTTTAIAASSSTRNRPMATIFGQVRNRGTTSVKYSTNTGVNQLTSTINNTSYVNSVEYSSSRKTSVKSKYASTVITNNWNNHTCDTLNSSKPIGMINASQMNNNRKKTNDLDNIYTFPDESPTYTIPNCSSTISNTCHLDTVSSSSPRIITSLDSKHTHSSVRSKSAVKQNHYLQRNQRCLSSSSPSSLTSVSSTLSSSSSSLSTTTIQSDLMIKTLSPFLNLSTLSSSIIHPNNNNNNNNNASSLDQCLSTPSTVIDNQQHKVNNNNNNNNGRNGNSTPSSSYLHKANPDSSALAAAVCLQQLQMQMMCCTTNPTAMAVALNALNGFSSNSIIPNMNFSSFHMNPGASHQSNNNNSTVTATTATNTASNSNANTSEWLTSNKSNNNNDNNNNNFLNTLNPMDSNFTLPINNPSLLFFPNEHGLLLNPCGIPSTYPNHISSSNHSTDFSMFTQFTDYIDGFSLGNMLSPSLSNLTSGCPDLLNLNSIHLSPCLNTNSLITTATNTTTTGTVNDMLDNSDLPIDLSAKR</sequence>
<feature type="domain" description="Chromo" evidence="4">
    <location>
        <begin position="12"/>
        <end position="70"/>
    </location>
</feature>
<organism evidence="5 6">
    <name type="scientific">Schistosoma mansoni</name>
    <name type="common">Blood fluke</name>
    <dbReference type="NCBI Taxonomy" id="6183"/>
    <lineage>
        <taxon>Eukaryota</taxon>
        <taxon>Metazoa</taxon>
        <taxon>Spiralia</taxon>
        <taxon>Lophotrochozoa</taxon>
        <taxon>Platyhelminthes</taxon>
        <taxon>Trematoda</taxon>
        <taxon>Digenea</taxon>
        <taxon>Strigeidida</taxon>
        <taxon>Schistosomatoidea</taxon>
        <taxon>Schistosomatidae</taxon>
        <taxon>Schistosoma</taxon>
    </lineage>
</organism>
<dbReference type="Gene3D" id="2.40.50.40">
    <property type="match status" value="1"/>
</dbReference>
<dbReference type="STRING" id="6183.A0A3Q0KPL5"/>
<feature type="compositionally biased region" description="Polar residues" evidence="3">
    <location>
        <begin position="79"/>
        <end position="89"/>
    </location>
</feature>
<feature type="region of interest" description="Disordered" evidence="3">
    <location>
        <begin position="473"/>
        <end position="577"/>
    </location>
</feature>
<feature type="compositionally biased region" description="Low complexity" evidence="3">
    <location>
        <begin position="1332"/>
        <end position="1353"/>
    </location>
</feature>
<evidence type="ECO:0000256" key="1">
    <source>
        <dbReference type="ARBA" id="ARBA00004123"/>
    </source>
</evidence>
<reference evidence="5" key="1">
    <citation type="journal article" date="2012" name="PLoS Negl. Trop. Dis.">
        <title>A systematically improved high quality genome and transcriptome of the human blood fluke Schistosoma mansoni.</title>
        <authorList>
            <person name="Protasio A.V."/>
            <person name="Tsai I.J."/>
            <person name="Babbage A."/>
            <person name="Nichol S."/>
            <person name="Hunt M."/>
            <person name="Aslett M.A."/>
            <person name="De Silva N."/>
            <person name="Velarde G.S."/>
            <person name="Anderson T.J."/>
            <person name="Clark R.C."/>
            <person name="Davidson C."/>
            <person name="Dillon G.P."/>
            <person name="Holroyd N.E."/>
            <person name="LoVerde P.T."/>
            <person name="Lloyd C."/>
            <person name="McQuillan J."/>
            <person name="Oliveira G."/>
            <person name="Otto T.D."/>
            <person name="Parker-Manuel S.J."/>
            <person name="Quail M.A."/>
            <person name="Wilson R.A."/>
            <person name="Zerlotini A."/>
            <person name="Dunne D.W."/>
            <person name="Berriman M."/>
        </authorList>
    </citation>
    <scope>NUCLEOTIDE SEQUENCE [LARGE SCALE GENOMIC DNA]</scope>
    <source>
        <strain evidence="5">Puerto Rican</strain>
    </source>
</reference>
<accession>A0A3Q0KPL5</accession>
<evidence type="ECO:0000256" key="3">
    <source>
        <dbReference type="SAM" id="MobiDB-lite"/>
    </source>
</evidence>
<reference evidence="6" key="2">
    <citation type="submission" date="2018-12" db="UniProtKB">
        <authorList>
            <consortium name="WormBaseParasite"/>
        </authorList>
    </citation>
    <scope>IDENTIFICATION</scope>
    <source>
        <strain evidence="6">Puerto Rican</strain>
    </source>
</reference>
<dbReference type="GO" id="GO:0061665">
    <property type="term" value="F:SUMO ligase activity"/>
    <property type="evidence" value="ECO:0007669"/>
    <property type="project" value="TreeGrafter"/>
</dbReference>
<dbReference type="SMART" id="SM00298">
    <property type="entry name" value="CHROMO"/>
    <property type="match status" value="1"/>
</dbReference>
<dbReference type="PROSITE" id="PS50013">
    <property type="entry name" value="CHROMO_2"/>
    <property type="match status" value="1"/>
</dbReference>
<dbReference type="GO" id="GO:0035102">
    <property type="term" value="C:PRC1 complex"/>
    <property type="evidence" value="ECO:0007669"/>
    <property type="project" value="TreeGrafter"/>
</dbReference>
<feature type="compositionally biased region" description="Low complexity" evidence="3">
    <location>
        <begin position="273"/>
        <end position="286"/>
    </location>
</feature>
<dbReference type="InterPro" id="IPR016197">
    <property type="entry name" value="Chromo-like_dom_sf"/>
</dbReference>
<feature type="compositionally biased region" description="Basic residues" evidence="3">
    <location>
        <begin position="493"/>
        <end position="525"/>
    </location>
</feature>
<feature type="region of interest" description="Disordered" evidence="3">
    <location>
        <begin position="65"/>
        <end position="94"/>
    </location>
</feature>
<feature type="region of interest" description="Disordered" evidence="3">
    <location>
        <begin position="243"/>
        <end position="286"/>
    </location>
</feature>
<evidence type="ECO:0000259" key="4">
    <source>
        <dbReference type="PROSITE" id="PS50013"/>
    </source>
</evidence>
<evidence type="ECO:0000313" key="6">
    <source>
        <dbReference type="WBParaSite" id="Smp_149240.1"/>
    </source>
</evidence>
<feature type="region of interest" description="Disordered" evidence="3">
    <location>
        <begin position="177"/>
        <end position="199"/>
    </location>
</feature>
<protein>
    <submittedName>
        <fullName evidence="6">Putative chromobox protein</fullName>
    </submittedName>
</protein>
<dbReference type="CDD" id="cd18644">
    <property type="entry name" value="CD_polycomb"/>
    <property type="match status" value="1"/>
</dbReference>
<feature type="compositionally biased region" description="Low complexity" evidence="3">
    <location>
        <begin position="1503"/>
        <end position="1547"/>
    </location>
</feature>
<feature type="compositionally biased region" description="Low complexity" evidence="3">
    <location>
        <begin position="324"/>
        <end position="342"/>
    </location>
</feature>
<evidence type="ECO:0000256" key="2">
    <source>
        <dbReference type="ARBA" id="ARBA00023242"/>
    </source>
</evidence>
<dbReference type="PANTHER" id="PTHR46727">
    <property type="entry name" value="E3 SUMO-PROTEIN LIGASE CBX4"/>
    <property type="match status" value="1"/>
</dbReference>
<feature type="region of interest" description="Disordered" evidence="3">
    <location>
        <begin position="1328"/>
        <end position="1353"/>
    </location>
</feature>
<dbReference type="GO" id="GO:0016925">
    <property type="term" value="P:protein sumoylation"/>
    <property type="evidence" value="ECO:0007669"/>
    <property type="project" value="TreeGrafter"/>
</dbReference>
<dbReference type="GO" id="GO:0032183">
    <property type="term" value="F:SUMO binding"/>
    <property type="evidence" value="ECO:0007669"/>
    <property type="project" value="TreeGrafter"/>
</dbReference>
<feature type="region of interest" description="Disordered" evidence="3">
    <location>
        <begin position="1411"/>
        <end position="1439"/>
    </location>
</feature>
<feature type="region of interest" description="Disordered" evidence="3">
    <location>
        <begin position="1496"/>
        <end position="1547"/>
    </location>
</feature>
<feature type="compositionally biased region" description="Low complexity" evidence="3">
    <location>
        <begin position="547"/>
        <end position="566"/>
    </location>
</feature>
<dbReference type="GO" id="GO:0000122">
    <property type="term" value="P:negative regulation of transcription by RNA polymerase II"/>
    <property type="evidence" value="ECO:0007669"/>
    <property type="project" value="TreeGrafter"/>
</dbReference>
<dbReference type="PROSITE" id="PS00598">
    <property type="entry name" value="CHROMO_1"/>
    <property type="match status" value="1"/>
</dbReference>
<feature type="compositionally biased region" description="Low complexity" evidence="3">
    <location>
        <begin position="1416"/>
        <end position="1428"/>
    </location>
</feature>
<feature type="compositionally biased region" description="Polar residues" evidence="3">
    <location>
        <begin position="243"/>
        <end position="272"/>
    </location>
</feature>
<feature type="compositionally biased region" description="Polar residues" evidence="3">
    <location>
        <begin position="526"/>
        <end position="539"/>
    </location>
</feature>
<comment type="subcellular location">
    <subcellularLocation>
        <location evidence="1">Nucleus</location>
    </subcellularLocation>
</comment>
<keyword evidence="2" id="KW-0539">Nucleus</keyword>
<keyword evidence="5" id="KW-1185">Reference proteome</keyword>
<evidence type="ECO:0000313" key="5">
    <source>
        <dbReference type="Proteomes" id="UP000008854"/>
    </source>
</evidence>
<dbReference type="Pfam" id="PF00385">
    <property type="entry name" value="Chromo"/>
    <property type="match status" value="1"/>
</dbReference>
<proteinExistence type="predicted"/>
<dbReference type="InterPro" id="IPR023779">
    <property type="entry name" value="Chromodomain_CS"/>
</dbReference>
<dbReference type="InterPro" id="IPR023780">
    <property type="entry name" value="Chromo_domain"/>
</dbReference>
<dbReference type="Proteomes" id="UP000008854">
    <property type="component" value="Unassembled WGS sequence"/>
</dbReference>
<feature type="region of interest" description="Disordered" evidence="3">
    <location>
        <begin position="318"/>
        <end position="345"/>
    </location>
</feature>